<comment type="caution">
    <text evidence="3">The sequence shown here is derived from an EMBL/GenBank/DDBJ whole genome shotgun (WGS) entry which is preliminary data.</text>
</comment>
<keyword evidence="4" id="KW-1185">Reference proteome</keyword>
<sequence>MNDQRRIRLLTGLVVALVLLNIGLLSWLWLRPARPDVRGNRLRERTFLADTLRFSPGQRQQLTALQRTYFQQMKPRVQTLRQARRAYFRLTDSSLTEVQRRDRLHAFHKQAIDIDLLTLAHFDRIAAICTPDQRTLLNQLMSKLPERAFRMPRSRRSNRDGRTETRPPSDSIR</sequence>
<evidence type="ECO:0000313" key="4">
    <source>
        <dbReference type="Proteomes" id="UP000290407"/>
    </source>
</evidence>
<organism evidence="3 4">
    <name type="scientific">Spirosoma sordidisoli</name>
    <dbReference type="NCBI Taxonomy" id="2502893"/>
    <lineage>
        <taxon>Bacteria</taxon>
        <taxon>Pseudomonadati</taxon>
        <taxon>Bacteroidota</taxon>
        <taxon>Cytophagia</taxon>
        <taxon>Cytophagales</taxon>
        <taxon>Cytophagaceae</taxon>
        <taxon>Spirosoma</taxon>
    </lineage>
</organism>
<dbReference type="InterPro" id="IPR025961">
    <property type="entry name" value="Metal_resist"/>
</dbReference>
<evidence type="ECO:0000256" key="2">
    <source>
        <dbReference type="SAM" id="Phobius"/>
    </source>
</evidence>
<feature type="transmembrane region" description="Helical" evidence="2">
    <location>
        <begin position="7"/>
        <end position="30"/>
    </location>
</feature>
<accession>A0A4Q2UUF9</accession>
<feature type="region of interest" description="Disordered" evidence="1">
    <location>
        <begin position="147"/>
        <end position="173"/>
    </location>
</feature>
<keyword evidence="2" id="KW-0472">Membrane</keyword>
<dbReference type="GO" id="GO:0042597">
    <property type="term" value="C:periplasmic space"/>
    <property type="evidence" value="ECO:0007669"/>
    <property type="project" value="InterPro"/>
</dbReference>
<protein>
    <submittedName>
        <fullName evidence="3">Periplasmic heavy metal sensor</fullName>
    </submittedName>
</protein>
<dbReference type="RefSeq" id="WP_077921148.1">
    <property type="nucleotide sequence ID" value="NZ_SBLB01000002.1"/>
</dbReference>
<name>A0A4Q2UUF9_9BACT</name>
<gene>
    <name evidence="3" type="ORF">EQG79_11720</name>
</gene>
<evidence type="ECO:0000256" key="1">
    <source>
        <dbReference type="SAM" id="MobiDB-lite"/>
    </source>
</evidence>
<dbReference type="AlphaFoldDB" id="A0A4Q2UUF9"/>
<reference evidence="3 4" key="1">
    <citation type="submission" date="2019-01" db="EMBL/GenBank/DDBJ databases">
        <title>Spirosoma flava sp. nov., a propanil-degrading bacterium isolated from herbicide-contaminated soil.</title>
        <authorList>
            <person name="Zhang L."/>
            <person name="Jiang J.-D."/>
        </authorList>
    </citation>
    <scope>NUCLEOTIDE SEQUENCE [LARGE SCALE GENOMIC DNA]</scope>
    <source>
        <strain evidence="3 4">TY50</strain>
    </source>
</reference>
<keyword evidence="2" id="KW-0812">Transmembrane</keyword>
<evidence type="ECO:0000313" key="3">
    <source>
        <dbReference type="EMBL" id="RYC70509.1"/>
    </source>
</evidence>
<dbReference type="Proteomes" id="UP000290407">
    <property type="component" value="Unassembled WGS sequence"/>
</dbReference>
<dbReference type="Gene3D" id="1.20.120.1490">
    <property type="match status" value="1"/>
</dbReference>
<dbReference type="Pfam" id="PF13801">
    <property type="entry name" value="Metal_resist"/>
    <property type="match status" value="1"/>
</dbReference>
<proteinExistence type="predicted"/>
<dbReference type="EMBL" id="SBLB01000002">
    <property type="protein sequence ID" value="RYC70509.1"/>
    <property type="molecule type" value="Genomic_DNA"/>
</dbReference>
<feature type="compositionally biased region" description="Basic and acidic residues" evidence="1">
    <location>
        <begin position="157"/>
        <end position="173"/>
    </location>
</feature>
<keyword evidence="2" id="KW-1133">Transmembrane helix</keyword>